<sequence>MYLSVIAIITLFVVLDVLGIQHAAVCASRRCAWRLLHHLVAAAVLVYHLGTHVCSEKDRRAVARRTGHCEVCCPSTWATSRRARRGLGTDALIGGNDGGRDEYFFFLGEQWSSLGISRGGRGAVRSSKLGWGAQECRSAEGLRGELVLQNMEQENFWEELGWQGVQKGVAGPWDGFIEASQHAPNRRYFWQAVRLLPLSFATSSATVLYRLRAGRHGHASDHACYRLSNTSPRYIGQSHPRRSSPPLCVVASRRRALRGPPLDEPKVAEVTEVFRVKAGQLREKHPPRQSRREALPAA</sequence>
<dbReference type="Proteomes" id="UP000800200">
    <property type="component" value="Unassembled WGS sequence"/>
</dbReference>
<feature type="chain" id="PRO_5025423051" evidence="2">
    <location>
        <begin position="20"/>
        <end position="298"/>
    </location>
</feature>
<feature type="signal peptide" evidence="2">
    <location>
        <begin position="1"/>
        <end position="19"/>
    </location>
</feature>
<proteinExistence type="predicted"/>
<dbReference type="OrthoDB" id="10676529at2759"/>
<keyword evidence="4" id="KW-1185">Reference proteome</keyword>
<evidence type="ECO:0000256" key="1">
    <source>
        <dbReference type="SAM" id="MobiDB-lite"/>
    </source>
</evidence>
<evidence type="ECO:0000313" key="4">
    <source>
        <dbReference type="Proteomes" id="UP000800200"/>
    </source>
</evidence>
<name>A0A6A6EB37_9PEZI</name>
<organism evidence="3 4">
    <name type="scientific">Zopfia rhizophila CBS 207.26</name>
    <dbReference type="NCBI Taxonomy" id="1314779"/>
    <lineage>
        <taxon>Eukaryota</taxon>
        <taxon>Fungi</taxon>
        <taxon>Dikarya</taxon>
        <taxon>Ascomycota</taxon>
        <taxon>Pezizomycotina</taxon>
        <taxon>Dothideomycetes</taxon>
        <taxon>Dothideomycetes incertae sedis</taxon>
        <taxon>Zopfiaceae</taxon>
        <taxon>Zopfia</taxon>
    </lineage>
</organism>
<dbReference type="EMBL" id="ML994621">
    <property type="protein sequence ID" value="KAF2189197.1"/>
    <property type="molecule type" value="Genomic_DNA"/>
</dbReference>
<gene>
    <name evidence="3" type="ORF">K469DRAFT_683640</name>
</gene>
<accession>A0A6A6EB37</accession>
<keyword evidence="2" id="KW-0732">Signal</keyword>
<protein>
    <submittedName>
        <fullName evidence="3">Uncharacterized protein</fullName>
    </submittedName>
</protein>
<evidence type="ECO:0000256" key="2">
    <source>
        <dbReference type="SAM" id="SignalP"/>
    </source>
</evidence>
<evidence type="ECO:0000313" key="3">
    <source>
        <dbReference type="EMBL" id="KAF2189197.1"/>
    </source>
</evidence>
<feature type="region of interest" description="Disordered" evidence="1">
    <location>
        <begin position="278"/>
        <end position="298"/>
    </location>
</feature>
<reference evidence="3" key="1">
    <citation type="journal article" date="2020" name="Stud. Mycol.">
        <title>101 Dothideomycetes genomes: a test case for predicting lifestyles and emergence of pathogens.</title>
        <authorList>
            <person name="Haridas S."/>
            <person name="Albert R."/>
            <person name="Binder M."/>
            <person name="Bloem J."/>
            <person name="Labutti K."/>
            <person name="Salamov A."/>
            <person name="Andreopoulos B."/>
            <person name="Baker S."/>
            <person name="Barry K."/>
            <person name="Bills G."/>
            <person name="Bluhm B."/>
            <person name="Cannon C."/>
            <person name="Castanera R."/>
            <person name="Culley D."/>
            <person name="Daum C."/>
            <person name="Ezra D."/>
            <person name="Gonzalez J."/>
            <person name="Henrissat B."/>
            <person name="Kuo A."/>
            <person name="Liang C."/>
            <person name="Lipzen A."/>
            <person name="Lutzoni F."/>
            <person name="Magnuson J."/>
            <person name="Mondo S."/>
            <person name="Nolan M."/>
            <person name="Ohm R."/>
            <person name="Pangilinan J."/>
            <person name="Park H.-J."/>
            <person name="Ramirez L."/>
            <person name="Alfaro M."/>
            <person name="Sun H."/>
            <person name="Tritt A."/>
            <person name="Yoshinaga Y."/>
            <person name="Zwiers L.-H."/>
            <person name="Turgeon B."/>
            <person name="Goodwin S."/>
            <person name="Spatafora J."/>
            <person name="Crous P."/>
            <person name="Grigoriev I."/>
        </authorList>
    </citation>
    <scope>NUCLEOTIDE SEQUENCE</scope>
    <source>
        <strain evidence="3">CBS 207.26</strain>
    </source>
</reference>
<dbReference type="AlphaFoldDB" id="A0A6A6EB37"/>